<evidence type="ECO:0000259" key="17">
    <source>
        <dbReference type="Pfam" id="PF04715"/>
    </source>
</evidence>
<name>A0A4P5P427_9ENTE</name>
<evidence type="ECO:0000256" key="3">
    <source>
        <dbReference type="ARBA" id="ARBA00009562"/>
    </source>
</evidence>
<comment type="similarity">
    <text evidence="3 15">Belongs to the anthranilate synthase component I family.</text>
</comment>
<reference evidence="19" key="1">
    <citation type="submission" date="2019-02" db="EMBL/GenBank/DDBJ databases">
        <title>Draft genome sequence of Enterococcus sp. Gos25-1.</title>
        <authorList>
            <person name="Tanaka N."/>
            <person name="Shiwa Y."/>
            <person name="Fujita N."/>
        </authorList>
    </citation>
    <scope>NUCLEOTIDE SEQUENCE [LARGE SCALE GENOMIC DNA]</scope>
    <source>
        <strain evidence="19">Gos25-1</strain>
    </source>
</reference>
<dbReference type="PRINTS" id="PR00095">
    <property type="entry name" value="ANTSNTHASEI"/>
</dbReference>
<dbReference type="GO" id="GO:0000162">
    <property type="term" value="P:L-tryptophan biosynthetic process"/>
    <property type="evidence" value="ECO:0007669"/>
    <property type="project" value="UniProtKB-UniPathway"/>
</dbReference>
<keyword evidence="7 15" id="KW-0028">Amino-acid biosynthesis</keyword>
<dbReference type="EMBL" id="BJCC01000004">
    <property type="protein sequence ID" value="GCF92527.1"/>
    <property type="molecule type" value="Genomic_DNA"/>
</dbReference>
<evidence type="ECO:0000256" key="2">
    <source>
        <dbReference type="ARBA" id="ARBA00004873"/>
    </source>
</evidence>
<keyword evidence="10 15" id="KW-0460">Magnesium</keyword>
<evidence type="ECO:0000256" key="13">
    <source>
        <dbReference type="ARBA" id="ARBA00025634"/>
    </source>
</evidence>
<evidence type="ECO:0000256" key="5">
    <source>
        <dbReference type="ARBA" id="ARBA00012266"/>
    </source>
</evidence>
<proteinExistence type="inferred from homology"/>
<gene>
    <name evidence="15 18" type="primary">trpE</name>
    <name evidence="18" type="ORF">NRIC_04180</name>
</gene>
<comment type="caution">
    <text evidence="18">The sequence shown here is derived from an EMBL/GenBank/DDBJ whole genome shotgun (WGS) entry which is preliminary data.</text>
</comment>
<keyword evidence="19" id="KW-1185">Reference proteome</keyword>
<dbReference type="Pfam" id="PF04715">
    <property type="entry name" value="Anth_synt_I_N"/>
    <property type="match status" value="1"/>
</dbReference>
<feature type="domain" description="Chorismate-utilising enzyme C-terminal" evidence="16">
    <location>
        <begin position="191"/>
        <end position="444"/>
    </location>
</feature>
<comment type="subunit">
    <text evidence="4 15">Heterotetramer consisting of two non-identical subunits: a beta subunit (TrpG) and a large alpha subunit (TrpE).</text>
</comment>
<evidence type="ECO:0000256" key="15">
    <source>
        <dbReference type="RuleBase" id="RU364045"/>
    </source>
</evidence>
<evidence type="ECO:0000256" key="11">
    <source>
        <dbReference type="ARBA" id="ARBA00023141"/>
    </source>
</evidence>
<dbReference type="SUPFAM" id="SSF56322">
    <property type="entry name" value="ADC synthase"/>
    <property type="match status" value="1"/>
</dbReference>
<evidence type="ECO:0000259" key="16">
    <source>
        <dbReference type="Pfam" id="PF00425"/>
    </source>
</evidence>
<keyword evidence="12 15" id="KW-0456">Lyase</keyword>
<evidence type="ECO:0000256" key="9">
    <source>
        <dbReference type="ARBA" id="ARBA00022822"/>
    </source>
</evidence>
<comment type="catalytic activity">
    <reaction evidence="14 15">
        <text>chorismate + L-glutamine = anthranilate + pyruvate + L-glutamate + H(+)</text>
        <dbReference type="Rhea" id="RHEA:21732"/>
        <dbReference type="ChEBI" id="CHEBI:15361"/>
        <dbReference type="ChEBI" id="CHEBI:15378"/>
        <dbReference type="ChEBI" id="CHEBI:16567"/>
        <dbReference type="ChEBI" id="CHEBI:29748"/>
        <dbReference type="ChEBI" id="CHEBI:29985"/>
        <dbReference type="ChEBI" id="CHEBI:58359"/>
        <dbReference type="EC" id="4.1.3.27"/>
    </reaction>
</comment>
<dbReference type="EC" id="4.1.3.27" evidence="5 15"/>
<evidence type="ECO:0000313" key="19">
    <source>
        <dbReference type="Proteomes" id="UP000290567"/>
    </source>
</evidence>
<comment type="pathway">
    <text evidence="2 15">Amino-acid biosynthesis; L-tryptophan biosynthesis; L-tryptophan from chorismate: step 1/5.</text>
</comment>
<keyword evidence="11 15" id="KW-0057">Aromatic amino acid biosynthesis</keyword>
<evidence type="ECO:0000256" key="4">
    <source>
        <dbReference type="ARBA" id="ARBA00011575"/>
    </source>
</evidence>
<evidence type="ECO:0000256" key="12">
    <source>
        <dbReference type="ARBA" id="ARBA00023239"/>
    </source>
</evidence>
<dbReference type="Proteomes" id="UP000290567">
    <property type="component" value="Unassembled WGS sequence"/>
</dbReference>
<dbReference type="RefSeq" id="WP_146621036.1">
    <property type="nucleotide sequence ID" value="NZ_BJCC01000004.1"/>
</dbReference>
<comment type="function">
    <text evidence="13 15">Part of a heterotetrameric complex that catalyzes the two-step biosynthesis of anthranilate, an intermediate in the biosynthesis of L-tryptophan. In the first step, the glutamine-binding beta subunit (TrpG) of anthranilate synthase (AS) provides the glutamine amidotransferase activity which generates ammonia as a substrate that, along with chorismate, is used in the second step, catalyzed by the large alpha subunit of AS (TrpE) to produce anthranilate. In the absence of TrpG, TrpE can synthesize anthranilate directly from chorismate and high concentrations of ammonia.</text>
</comment>
<sequence length="453" mass="51375">MKIVKQLSADCVTPVSLYFRLSGESKCLLESIPRDSESNRYSLLAFDPVHHIQFMDGEFQIDHHRYTCEDPLKELEKYVLKDERIEGLPFEGGAIGYVGYDIAAMYEELGRIPEDVLGLPDMQFYLFETFVIYDHQKQTLSIVASDLYSQCGKTQLDRRIQRIETEIFQLQAAENQPLEPIKLTFTSNFTQDEYEAIVERAKQYIREGDLFQVVPSQRLTADFPVDPFQYYRHLRVTNPSAYLYFLPFSDVTVIGSSPESLVRVKGNTVTTNPIAGTRRRGTNEIEDDHLAEELLADEKEIAEHQMLIDLGRNDIGKVSEIGSVHVPLFMTIERYRFVMHIVSLVEGKLRKDQTAMDALKATLPAGTVSGAPKIRAMTRIYEWEPVKRSIYAGAVGYLSCDNQADFAIAIRTMVVKDQQAHVQAGGGVVYDSNPTSEYQETLQKAKALLEVGK</sequence>
<dbReference type="Pfam" id="PF00425">
    <property type="entry name" value="Chorismate_bind"/>
    <property type="match status" value="1"/>
</dbReference>
<evidence type="ECO:0000313" key="18">
    <source>
        <dbReference type="EMBL" id="GCF92527.1"/>
    </source>
</evidence>
<dbReference type="PANTHER" id="PTHR11236">
    <property type="entry name" value="AMINOBENZOATE/ANTHRANILATE SYNTHASE"/>
    <property type="match status" value="1"/>
</dbReference>
<dbReference type="NCBIfam" id="TIGR00564">
    <property type="entry name" value="trpE_most"/>
    <property type="match status" value="1"/>
</dbReference>
<feature type="domain" description="Anthranilate synthase component I N-terminal" evidence="17">
    <location>
        <begin position="10"/>
        <end position="141"/>
    </location>
</feature>
<dbReference type="InterPro" id="IPR005801">
    <property type="entry name" value="ADC_synthase"/>
</dbReference>
<dbReference type="GO" id="GO:0046872">
    <property type="term" value="F:metal ion binding"/>
    <property type="evidence" value="ECO:0007669"/>
    <property type="project" value="UniProtKB-KW"/>
</dbReference>
<dbReference type="InterPro" id="IPR019999">
    <property type="entry name" value="Anth_synth_I-like"/>
</dbReference>
<dbReference type="InterPro" id="IPR005256">
    <property type="entry name" value="Anth_synth_I_PabB"/>
</dbReference>
<evidence type="ECO:0000256" key="1">
    <source>
        <dbReference type="ARBA" id="ARBA00001946"/>
    </source>
</evidence>
<accession>A0A4P5P427</accession>
<dbReference type="GO" id="GO:0004049">
    <property type="term" value="F:anthranilate synthase activity"/>
    <property type="evidence" value="ECO:0007669"/>
    <property type="project" value="UniProtKB-EC"/>
</dbReference>
<dbReference type="Gene3D" id="3.60.120.10">
    <property type="entry name" value="Anthranilate synthase"/>
    <property type="match status" value="1"/>
</dbReference>
<evidence type="ECO:0000256" key="6">
    <source>
        <dbReference type="ARBA" id="ARBA00020653"/>
    </source>
</evidence>
<evidence type="ECO:0000256" key="7">
    <source>
        <dbReference type="ARBA" id="ARBA00022605"/>
    </source>
</evidence>
<dbReference type="InterPro" id="IPR015890">
    <property type="entry name" value="Chorismate_C"/>
</dbReference>
<evidence type="ECO:0000256" key="8">
    <source>
        <dbReference type="ARBA" id="ARBA00022723"/>
    </source>
</evidence>
<organism evidence="18 19">
    <name type="scientific">Enterococcus florum</name>
    <dbReference type="NCBI Taxonomy" id="2480627"/>
    <lineage>
        <taxon>Bacteria</taxon>
        <taxon>Bacillati</taxon>
        <taxon>Bacillota</taxon>
        <taxon>Bacilli</taxon>
        <taxon>Lactobacillales</taxon>
        <taxon>Enterococcaceae</taxon>
        <taxon>Enterococcus</taxon>
    </lineage>
</organism>
<dbReference type="OrthoDB" id="9803598at2"/>
<dbReference type="UniPathway" id="UPA00035">
    <property type="reaction ID" value="UER00040"/>
</dbReference>
<dbReference type="PANTHER" id="PTHR11236:SF48">
    <property type="entry name" value="ISOCHORISMATE SYNTHASE MENF"/>
    <property type="match status" value="1"/>
</dbReference>
<comment type="cofactor">
    <cofactor evidence="1 15">
        <name>Mg(2+)</name>
        <dbReference type="ChEBI" id="CHEBI:18420"/>
    </cofactor>
</comment>
<keyword evidence="9 15" id="KW-0822">Tryptophan biosynthesis</keyword>
<protein>
    <recommendedName>
        <fullName evidence="6 15">Anthranilate synthase component 1</fullName>
        <ecNumber evidence="5 15">4.1.3.27</ecNumber>
    </recommendedName>
</protein>
<keyword evidence="8 15" id="KW-0479">Metal-binding</keyword>
<evidence type="ECO:0000256" key="10">
    <source>
        <dbReference type="ARBA" id="ARBA00022842"/>
    </source>
</evidence>
<dbReference type="AlphaFoldDB" id="A0A4P5P427"/>
<evidence type="ECO:0000256" key="14">
    <source>
        <dbReference type="ARBA" id="ARBA00047683"/>
    </source>
</evidence>
<dbReference type="InterPro" id="IPR006805">
    <property type="entry name" value="Anth_synth_I_N"/>
</dbReference>